<gene>
    <name evidence="2" type="ORF">ALO47_01751</name>
</gene>
<reference evidence="2 3" key="1">
    <citation type="submission" date="2015-09" db="EMBL/GenBank/DDBJ databases">
        <title>Genome announcement of multiple Pseudomonas syringae strains.</title>
        <authorList>
            <person name="Thakur S."/>
            <person name="Wang P.W."/>
            <person name="Gong Y."/>
            <person name="Weir B.S."/>
            <person name="Guttman D.S."/>
        </authorList>
    </citation>
    <scope>NUCLEOTIDE SEQUENCE [LARGE SCALE GENOMIC DNA]</scope>
    <source>
        <strain evidence="2 3">ICMP3882</strain>
    </source>
</reference>
<keyword evidence="1" id="KW-0472">Membrane</keyword>
<dbReference type="RefSeq" id="WP_004880081.1">
    <property type="nucleotide sequence ID" value="NZ_LJRF01000078.1"/>
</dbReference>
<name>A0A0Q0BNW6_PSESI</name>
<comment type="caution">
    <text evidence="2">The sequence shown here is derived from an EMBL/GenBank/DDBJ whole genome shotgun (WGS) entry which is preliminary data.</text>
</comment>
<protein>
    <submittedName>
        <fullName evidence="2">Uncharacterized protein</fullName>
    </submittedName>
</protein>
<dbReference type="Proteomes" id="UP000050554">
    <property type="component" value="Unassembled WGS sequence"/>
</dbReference>
<proteinExistence type="predicted"/>
<dbReference type="EMBL" id="LJRF01000078">
    <property type="protein sequence ID" value="KPY48674.1"/>
    <property type="molecule type" value="Genomic_DNA"/>
</dbReference>
<keyword evidence="1" id="KW-0812">Transmembrane</keyword>
<sequence>MAESDYQRYMRFFTPDIRLSHREQSAMTEQELTAARDYALGLTTNWVLVLFVPVLFLAALLVMPADFPGWLGLTADIDQMTDHRQGWILNVAALVLACWAIYNIINVKCSVAARYWKTMPGQCLVDLESHRLVSAINLWSAFIDYDVCVVNKWVDGKLTTVYYTGVSQWLLAKTSNGQWLVLHHAIKGEMLKGSPAVPADDLQLHPTQDLVFAFAPRTNLCLGKRFVGHALPVAQSGLWLSEWEQSYLSKIAHHHDFFCPQRYCLVNEEDALWIDALVQKTQCSIPPIASKDAG</sequence>
<keyword evidence="1" id="KW-1133">Transmembrane helix</keyword>
<evidence type="ECO:0000313" key="3">
    <source>
        <dbReference type="Proteomes" id="UP000050554"/>
    </source>
</evidence>
<evidence type="ECO:0000256" key="1">
    <source>
        <dbReference type="SAM" id="Phobius"/>
    </source>
</evidence>
<dbReference type="AlphaFoldDB" id="A0A0Q0BNW6"/>
<accession>A0A0Q0BNW6</accession>
<feature type="transmembrane region" description="Helical" evidence="1">
    <location>
        <begin position="87"/>
        <end position="105"/>
    </location>
</feature>
<organism evidence="2 3">
    <name type="scientific">Pseudomonas syringae pv. ribicola</name>
    <dbReference type="NCBI Taxonomy" id="55398"/>
    <lineage>
        <taxon>Bacteria</taxon>
        <taxon>Pseudomonadati</taxon>
        <taxon>Pseudomonadota</taxon>
        <taxon>Gammaproteobacteria</taxon>
        <taxon>Pseudomonadales</taxon>
        <taxon>Pseudomonadaceae</taxon>
        <taxon>Pseudomonas</taxon>
    </lineage>
</organism>
<dbReference type="PATRIC" id="fig|55398.3.peg.2197"/>
<evidence type="ECO:0000313" key="2">
    <source>
        <dbReference type="EMBL" id="KPY48674.1"/>
    </source>
</evidence>
<feature type="transmembrane region" description="Helical" evidence="1">
    <location>
        <begin position="46"/>
        <end position="67"/>
    </location>
</feature>